<dbReference type="RefSeq" id="WP_010943077.1">
    <property type="nucleotide sequence ID" value="NC_002939.5"/>
</dbReference>
<dbReference type="PATRIC" id="fig|243231.5.peg.2468"/>
<sequence length="138" mass="15823">MKRLAIVVRDDAYDRLYTPLTFAYVAASKGIAVDILFVLWAVRVLTEKGAKAVKIDSRHAAEEEWFKDRVRRDGDPLEIYDFIKLVKKTGNAWFYGCRLAAATFDVDESQLIPEADGIVDSLWFLEEKAIKADHCQYF</sequence>
<dbReference type="PANTHER" id="PTHR34655">
    <property type="entry name" value="CONSERVED WITHIN P. AEROPHILUM"/>
    <property type="match status" value="1"/>
</dbReference>
<name>Q74AD6_GEOSL</name>
<accession>Q74AD6</accession>
<dbReference type="Gene3D" id="3.40.1260.10">
    <property type="entry name" value="DsrEFH-like"/>
    <property type="match status" value="1"/>
</dbReference>
<gene>
    <name evidence="2" type="ordered locus">GSU2440</name>
</gene>
<dbReference type="EMBL" id="AE017180">
    <property type="protein sequence ID" value="AAR35813.1"/>
    <property type="molecule type" value="Genomic_DNA"/>
</dbReference>
<dbReference type="EnsemblBacteria" id="AAR35813">
    <property type="protein sequence ID" value="AAR35813"/>
    <property type="gene ID" value="GSU2440"/>
</dbReference>
<reference evidence="2 3" key="2">
    <citation type="journal article" date="2012" name="BMC Genomics">
        <title>Comparative genomic analysis of Geobacter sulfurreducens KN400, a strain with enhanced capacity for extracellular electron transfer and electricity production.</title>
        <authorList>
            <person name="Butler J.E."/>
            <person name="Young N.D."/>
            <person name="Aklujkar M."/>
            <person name="Lovley D.R."/>
        </authorList>
    </citation>
    <scope>NUCLEOTIDE SEQUENCE [LARGE SCALE GENOMIC DNA]</scope>
    <source>
        <strain evidence="3">ATCC 51573 / DSM 12127 / PCA</strain>
    </source>
</reference>
<keyword evidence="1" id="KW-1133">Transmembrane helix</keyword>
<organism evidence="2 3">
    <name type="scientific">Geobacter sulfurreducens (strain ATCC 51573 / DSM 12127 / PCA)</name>
    <dbReference type="NCBI Taxonomy" id="243231"/>
    <lineage>
        <taxon>Bacteria</taxon>
        <taxon>Pseudomonadati</taxon>
        <taxon>Thermodesulfobacteriota</taxon>
        <taxon>Desulfuromonadia</taxon>
        <taxon>Geobacterales</taxon>
        <taxon>Geobacteraceae</taxon>
        <taxon>Geobacter</taxon>
    </lineage>
</organism>
<dbReference type="HOGENOM" id="CLU_1854196_0_0_7"/>
<dbReference type="InParanoid" id="Q74AD6"/>
<keyword evidence="1" id="KW-0812">Transmembrane</keyword>
<dbReference type="PANTHER" id="PTHR34655:SF2">
    <property type="entry name" value="PEROXIREDOXIN FAMILY PROTEIN"/>
    <property type="match status" value="1"/>
</dbReference>
<feature type="transmembrane region" description="Helical" evidence="1">
    <location>
        <begin position="20"/>
        <end position="42"/>
    </location>
</feature>
<dbReference type="InterPro" id="IPR027396">
    <property type="entry name" value="DsrEFH-like"/>
</dbReference>
<dbReference type="eggNOG" id="COG2210">
    <property type="taxonomic scope" value="Bacteria"/>
</dbReference>
<dbReference type="STRING" id="243231.GSU2440"/>
<dbReference type="SUPFAM" id="SSF75169">
    <property type="entry name" value="DsrEFH-like"/>
    <property type="match status" value="1"/>
</dbReference>
<dbReference type="AlphaFoldDB" id="Q74AD6"/>
<dbReference type="KEGG" id="gsu:GSU2440"/>
<evidence type="ECO:0000256" key="1">
    <source>
        <dbReference type="SAM" id="Phobius"/>
    </source>
</evidence>
<dbReference type="OrthoDB" id="13953at2"/>
<protein>
    <submittedName>
        <fullName evidence="2">Uncharacterized protein</fullName>
    </submittedName>
</protein>
<keyword evidence="3" id="KW-1185">Reference proteome</keyword>
<dbReference type="SMR" id="Q74AD6"/>
<evidence type="ECO:0000313" key="3">
    <source>
        <dbReference type="Proteomes" id="UP000000577"/>
    </source>
</evidence>
<proteinExistence type="predicted"/>
<dbReference type="Proteomes" id="UP000000577">
    <property type="component" value="Chromosome"/>
</dbReference>
<keyword evidence="1" id="KW-0472">Membrane</keyword>
<evidence type="ECO:0000313" key="2">
    <source>
        <dbReference type="EMBL" id="AAR35813.1"/>
    </source>
</evidence>
<reference evidence="2 3" key="1">
    <citation type="journal article" date="2003" name="Science">
        <title>Genome of Geobacter sulfurreducens: metal reduction in subsurface environments.</title>
        <authorList>
            <person name="Methe B.A."/>
            <person name="Nelson K.E."/>
            <person name="Eisen J.A."/>
            <person name="Paulsen I.T."/>
            <person name="Nelson W."/>
            <person name="Heidelberg J.F."/>
            <person name="Wu D."/>
            <person name="Wu M."/>
            <person name="Ward N."/>
            <person name="Beanan M.J."/>
            <person name="Dodson R.J."/>
            <person name="Madupu R."/>
            <person name="Brinkac L.M."/>
            <person name="Daugherty S.C."/>
            <person name="DeBoy R.T."/>
            <person name="Durkin A.S."/>
            <person name="Gwinn M."/>
            <person name="Kolonay J.F."/>
            <person name="Sullivan S.A."/>
            <person name="Haft D.H."/>
            <person name="Selengut J."/>
            <person name="Davidsen T.M."/>
            <person name="Zafar N."/>
            <person name="White O."/>
            <person name="Tran B."/>
            <person name="Romero C."/>
            <person name="Forberger H.A."/>
            <person name="Weidman J."/>
            <person name="Khouri H."/>
            <person name="Feldblyum T.V."/>
            <person name="Utterback T.R."/>
            <person name="Van Aken S.E."/>
            <person name="Lovley D.R."/>
            <person name="Fraser C.M."/>
        </authorList>
    </citation>
    <scope>NUCLEOTIDE SEQUENCE [LARGE SCALE GENOMIC DNA]</scope>
    <source>
        <strain evidence="3">ATCC 51573 / DSM 12127 / PCA</strain>
    </source>
</reference>